<proteinExistence type="predicted"/>
<gene>
    <name evidence="1" type="ORF">O0S08_23110</name>
</gene>
<dbReference type="EMBL" id="CP114040">
    <property type="protein sequence ID" value="WAS99029.1"/>
    <property type="molecule type" value="Genomic_DNA"/>
</dbReference>
<keyword evidence="2" id="KW-1185">Reference proteome</keyword>
<reference evidence="1" key="1">
    <citation type="submission" date="2022-11" db="EMBL/GenBank/DDBJ databases">
        <title>Minimal conservation of predation-associated metabolite biosynthetic gene clusters underscores biosynthetic potential of Myxococcota including descriptions for ten novel species: Archangium lansinium sp. nov., Myxococcus landrumus sp. nov., Nannocystis bai.</title>
        <authorList>
            <person name="Ahearne A."/>
            <person name="Stevens C."/>
            <person name="Dowd S."/>
        </authorList>
    </citation>
    <scope>NUCLEOTIDE SEQUENCE</scope>
    <source>
        <strain evidence="1">Fl3</strain>
    </source>
</reference>
<protein>
    <submittedName>
        <fullName evidence="1">Uncharacterized protein</fullName>
    </submittedName>
</protein>
<name>A0ABY7HI75_9BACT</name>
<evidence type="ECO:0000313" key="1">
    <source>
        <dbReference type="EMBL" id="WAS99029.1"/>
    </source>
</evidence>
<accession>A0ABY7HI75</accession>
<organism evidence="1 2">
    <name type="scientific">Nannocystis punicea</name>
    <dbReference type="NCBI Taxonomy" id="2995304"/>
    <lineage>
        <taxon>Bacteria</taxon>
        <taxon>Pseudomonadati</taxon>
        <taxon>Myxococcota</taxon>
        <taxon>Polyangia</taxon>
        <taxon>Nannocystales</taxon>
        <taxon>Nannocystaceae</taxon>
        <taxon>Nannocystis</taxon>
    </lineage>
</organism>
<sequence>MREACCEALADCQADASCLACVSGEDGEACESNPDTHARVDAYLECKGAACQEACIGGPVGSCEDALAELGQDACTTCLGTNCCDEIAGCHANTVCWTGCFTVHDDAVCHSDPDGHALYHALSACASQSCQAECF</sequence>
<evidence type="ECO:0000313" key="2">
    <source>
        <dbReference type="Proteomes" id="UP001164459"/>
    </source>
</evidence>
<dbReference type="Proteomes" id="UP001164459">
    <property type="component" value="Chromosome"/>
</dbReference>
<dbReference type="RefSeq" id="WP_269041391.1">
    <property type="nucleotide sequence ID" value="NZ_CP114040.1"/>
</dbReference>